<accession>A0A7X4LP43</accession>
<reference evidence="5 6" key="1">
    <citation type="submission" date="2019-10" db="EMBL/GenBank/DDBJ databases">
        <title>Vibrio sp. nov. isolated from a shrimp pond.</title>
        <authorList>
            <person name="Gomez-Gil B."/>
            <person name="Enciso-Ibarra J."/>
            <person name="Enciso-Ibarra K."/>
            <person name="Bolan-Mejia C."/>
        </authorList>
    </citation>
    <scope>NUCLEOTIDE SEQUENCE [LARGE SCALE GENOMIC DNA]</scope>
    <source>
        <strain evidence="5 6">CAIM 722</strain>
    </source>
</reference>
<gene>
    <name evidence="5" type="ORF">F9817_19555</name>
</gene>
<evidence type="ECO:0000256" key="1">
    <source>
        <dbReference type="ARBA" id="ARBA00012374"/>
    </source>
</evidence>
<organism evidence="5 6">
    <name type="scientific">Vibrio eleionomae</name>
    <dbReference type="NCBI Taxonomy" id="2653505"/>
    <lineage>
        <taxon>Bacteria</taxon>
        <taxon>Pseudomonadati</taxon>
        <taxon>Pseudomonadota</taxon>
        <taxon>Gammaproteobacteria</taxon>
        <taxon>Vibrionales</taxon>
        <taxon>Vibrionaceae</taxon>
        <taxon>Vibrio</taxon>
    </lineage>
</organism>
<dbReference type="SUPFAM" id="SSF48317">
    <property type="entry name" value="Acid phosphatase/Vanadium-dependent haloperoxidase"/>
    <property type="match status" value="1"/>
</dbReference>
<protein>
    <recommendedName>
        <fullName evidence="1">undecaprenyl-diphosphate phosphatase</fullName>
        <ecNumber evidence="1">3.6.1.27</ecNumber>
    </recommendedName>
    <alternativeName>
        <fullName evidence="2">Undecaprenyl pyrophosphate phosphatase</fullName>
    </alternativeName>
</protein>
<dbReference type="GO" id="GO:0050380">
    <property type="term" value="F:undecaprenyl-diphosphatase activity"/>
    <property type="evidence" value="ECO:0007669"/>
    <property type="project" value="UniProtKB-EC"/>
</dbReference>
<evidence type="ECO:0000259" key="4">
    <source>
        <dbReference type="SMART" id="SM00014"/>
    </source>
</evidence>
<dbReference type="InterPro" id="IPR036938">
    <property type="entry name" value="PAP2/HPO_sf"/>
</dbReference>
<dbReference type="EC" id="3.6.1.27" evidence="1"/>
<dbReference type="InterPro" id="IPR000326">
    <property type="entry name" value="PAP2/HPO"/>
</dbReference>
<evidence type="ECO:0000256" key="2">
    <source>
        <dbReference type="ARBA" id="ARBA00032707"/>
    </source>
</evidence>
<evidence type="ECO:0000313" key="6">
    <source>
        <dbReference type="Proteomes" id="UP000462621"/>
    </source>
</evidence>
<dbReference type="RefSeq" id="WP_161157856.1">
    <property type="nucleotide sequence ID" value="NZ_WEKT01000053.1"/>
</dbReference>
<dbReference type="SMART" id="SM00014">
    <property type="entry name" value="acidPPc"/>
    <property type="match status" value="1"/>
</dbReference>
<evidence type="ECO:0000256" key="3">
    <source>
        <dbReference type="ARBA" id="ARBA00047594"/>
    </source>
</evidence>
<comment type="caution">
    <text evidence="5">The sequence shown here is derived from an EMBL/GenBank/DDBJ whole genome shotgun (WGS) entry which is preliminary data.</text>
</comment>
<dbReference type="CDD" id="cd03394">
    <property type="entry name" value="PAP2_like_5"/>
    <property type="match status" value="1"/>
</dbReference>
<sequence length="184" mass="20012">MKKRFLVTLTAITGLLTSSISFPIFAKSDRLEHFGDSAQFGLPFTAAAISIFHLDGEGFLQLGEGAIWTSLTTQALKATIDAERPDGTSHSFPSAHTSSAAQAAAYLQFRYGYVYGVPAYLAAAAVAYSRVDAKRHYWRDVTAGMAIGTGIQYLITKRGVSITNLAIVPYIEAHNYGLEITYQY</sequence>
<dbReference type="Proteomes" id="UP000462621">
    <property type="component" value="Unassembled WGS sequence"/>
</dbReference>
<comment type="catalytic activity">
    <reaction evidence="3">
        <text>di-trans,octa-cis-undecaprenyl diphosphate + H2O = di-trans,octa-cis-undecaprenyl phosphate + phosphate + H(+)</text>
        <dbReference type="Rhea" id="RHEA:28094"/>
        <dbReference type="ChEBI" id="CHEBI:15377"/>
        <dbReference type="ChEBI" id="CHEBI:15378"/>
        <dbReference type="ChEBI" id="CHEBI:43474"/>
        <dbReference type="ChEBI" id="CHEBI:58405"/>
        <dbReference type="ChEBI" id="CHEBI:60392"/>
        <dbReference type="EC" id="3.6.1.27"/>
    </reaction>
</comment>
<dbReference type="PANTHER" id="PTHR14969">
    <property type="entry name" value="SPHINGOSINE-1-PHOSPHATE PHOSPHOHYDROLASE"/>
    <property type="match status" value="1"/>
</dbReference>
<dbReference type="AlphaFoldDB" id="A0A7X4LP43"/>
<dbReference type="Pfam" id="PF01569">
    <property type="entry name" value="PAP2"/>
    <property type="match status" value="1"/>
</dbReference>
<proteinExistence type="predicted"/>
<name>A0A7X4LP43_9VIBR</name>
<dbReference type="Gene3D" id="1.20.144.10">
    <property type="entry name" value="Phosphatidic acid phosphatase type 2/haloperoxidase"/>
    <property type="match status" value="1"/>
</dbReference>
<feature type="domain" description="Phosphatidic acid phosphatase type 2/haloperoxidase" evidence="4">
    <location>
        <begin position="57"/>
        <end position="156"/>
    </location>
</feature>
<dbReference type="PANTHER" id="PTHR14969:SF13">
    <property type="entry name" value="AT30094P"/>
    <property type="match status" value="1"/>
</dbReference>
<dbReference type="EMBL" id="WEKT01000053">
    <property type="protein sequence ID" value="MZI95375.1"/>
    <property type="molecule type" value="Genomic_DNA"/>
</dbReference>
<evidence type="ECO:0000313" key="5">
    <source>
        <dbReference type="EMBL" id="MZI95375.1"/>
    </source>
</evidence>
<keyword evidence="6" id="KW-1185">Reference proteome</keyword>